<protein>
    <submittedName>
        <fullName evidence="2">Uncharacterized protein</fullName>
    </submittedName>
</protein>
<dbReference type="AlphaFoldDB" id="A0AA40E1U4"/>
<proteinExistence type="predicted"/>
<evidence type="ECO:0000256" key="1">
    <source>
        <dbReference type="SAM" id="MobiDB-lite"/>
    </source>
</evidence>
<feature type="compositionally biased region" description="Polar residues" evidence="1">
    <location>
        <begin position="42"/>
        <end position="52"/>
    </location>
</feature>
<evidence type="ECO:0000313" key="3">
    <source>
        <dbReference type="Proteomes" id="UP001172102"/>
    </source>
</evidence>
<name>A0AA40E1U4_9PEZI</name>
<comment type="caution">
    <text evidence="2">The sequence shown here is derived from an EMBL/GenBank/DDBJ whole genome shotgun (WGS) entry which is preliminary data.</text>
</comment>
<organism evidence="2 3">
    <name type="scientific">Lasiosphaeris hirsuta</name>
    <dbReference type="NCBI Taxonomy" id="260670"/>
    <lineage>
        <taxon>Eukaryota</taxon>
        <taxon>Fungi</taxon>
        <taxon>Dikarya</taxon>
        <taxon>Ascomycota</taxon>
        <taxon>Pezizomycotina</taxon>
        <taxon>Sordariomycetes</taxon>
        <taxon>Sordariomycetidae</taxon>
        <taxon>Sordariales</taxon>
        <taxon>Lasiosphaeriaceae</taxon>
        <taxon>Lasiosphaeris</taxon>
    </lineage>
</organism>
<feature type="non-terminal residue" evidence="2">
    <location>
        <position position="61"/>
    </location>
</feature>
<sequence length="61" mass="6789">MALHPAQVYIPPYVHMPMQTPCLRNSAKRSVNNTPTPPMINKPSQTSSQHEASPTPRIIQP</sequence>
<gene>
    <name evidence="2" type="ORF">B0H67DRAFT_573426</name>
</gene>
<accession>A0AA40E1U4</accession>
<feature type="region of interest" description="Disordered" evidence="1">
    <location>
        <begin position="26"/>
        <end position="61"/>
    </location>
</feature>
<reference evidence="2" key="1">
    <citation type="submission" date="2023-06" db="EMBL/GenBank/DDBJ databases">
        <title>Genome-scale phylogeny and comparative genomics of the fungal order Sordariales.</title>
        <authorList>
            <consortium name="Lawrence Berkeley National Laboratory"/>
            <person name="Hensen N."/>
            <person name="Bonometti L."/>
            <person name="Westerberg I."/>
            <person name="Brannstrom I.O."/>
            <person name="Guillou S."/>
            <person name="Cros-Aarteil S."/>
            <person name="Calhoun S."/>
            <person name="Haridas S."/>
            <person name="Kuo A."/>
            <person name="Mondo S."/>
            <person name="Pangilinan J."/>
            <person name="Riley R."/>
            <person name="Labutti K."/>
            <person name="Andreopoulos B."/>
            <person name="Lipzen A."/>
            <person name="Chen C."/>
            <person name="Yanf M."/>
            <person name="Daum C."/>
            <person name="Ng V."/>
            <person name="Clum A."/>
            <person name="Steindorff A."/>
            <person name="Ohm R."/>
            <person name="Martin F."/>
            <person name="Silar P."/>
            <person name="Natvig D."/>
            <person name="Lalanne C."/>
            <person name="Gautier V."/>
            <person name="Ament-Velasquez S.L."/>
            <person name="Kruys A."/>
            <person name="Hutchinson M.I."/>
            <person name="Powell A.J."/>
            <person name="Barry K."/>
            <person name="Miller A.N."/>
            <person name="Grigoriev I.V."/>
            <person name="Debuchy R."/>
            <person name="Gladieux P."/>
            <person name="Thoren M.H."/>
            <person name="Johannesson H."/>
        </authorList>
    </citation>
    <scope>NUCLEOTIDE SEQUENCE</scope>
    <source>
        <strain evidence="2">SMH4607-1</strain>
    </source>
</reference>
<evidence type="ECO:0000313" key="2">
    <source>
        <dbReference type="EMBL" id="KAK0719553.1"/>
    </source>
</evidence>
<dbReference type="Proteomes" id="UP001172102">
    <property type="component" value="Unassembled WGS sequence"/>
</dbReference>
<keyword evidence="3" id="KW-1185">Reference proteome</keyword>
<dbReference type="EMBL" id="JAUKUA010000003">
    <property type="protein sequence ID" value="KAK0719553.1"/>
    <property type="molecule type" value="Genomic_DNA"/>
</dbReference>